<feature type="transmembrane region" description="Helical" evidence="7">
    <location>
        <begin position="244"/>
        <end position="263"/>
    </location>
</feature>
<evidence type="ECO:0000313" key="10">
    <source>
        <dbReference type="Proteomes" id="UP001140560"/>
    </source>
</evidence>
<dbReference type="EMBL" id="JAPEUY010000016">
    <property type="protein sequence ID" value="KAJ4365209.1"/>
    <property type="molecule type" value="Genomic_DNA"/>
</dbReference>
<keyword evidence="10" id="KW-1185">Reference proteome</keyword>
<dbReference type="PANTHER" id="PTHR28538:SF1">
    <property type="entry name" value="INTEGRAL INNER NUCLEAR MEMBRANE PROTEIN IMA1"/>
    <property type="match status" value="1"/>
</dbReference>
<evidence type="ECO:0000256" key="5">
    <source>
        <dbReference type="ARBA" id="ARBA00023242"/>
    </source>
</evidence>
<dbReference type="Pfam" id="PF09779">
    <property type="entry name" value="Ima1_N"/>
    <property type="match status" value="1"/>
</dbReference>
<proteinExistence type="predicted"/>
<feature type="region of interest" description="Disordered" evidence="6">
    <location>
        <begin position="272"/>
        <end position="301"/>
    </location>
</feature>
<keyword evidence="2 7" id="KW-0812">Transmembrane</keyword>
<feature type="region of interest" description="Disordered" evidence="6">
    <location>
        <begin position="364"/>
        <end position="470"/>
    </location>
</feature>
<dbReference type="OrthoDB" id="5966927at2759"/>
<evidence type="ECO:0000256" key="3">
    <source>
        <dbReference type="ARBA" id="ARBA00022989"/>
    </source>
</evidence>
<keyword evidence="5" id="KW-0539">Nucleus</keyword>
<evidence type="ECO:0000256" key="2">
    <source>
        <dbReference type="ARBA" id="ARBA00022692"/>
    </source>
</evidence>
<comment type="subcellular location">
    <subcellularLocation>
        <location evidence="1">Nucleus inner membrane</location>
        <topology evidence="1">Multi-pass membrane protein</topology>
    </subcellularLocation>
</comment>
<dbReference type="InterPro" id="IPR018617">
    <property type="entry name" value="Ima1_N"/>
</dbReference>
<feature type="transmembrane region" description="Helical" evidence="7">
    <location>
        <begin position="112"/>
        <end position="131"/>
    </location>
</feature>
<dbReference type="GO" id="GO:0005637">
    <property type="term" value="C:nuclear inner membrane"/>
    <property type="evidence" value="ECO:0007669"/>
    <property type="project" value="UniProtKB-SubCell"/>
</dbReference>
<reference evidence="9" key="1">
    <citation type="submission" date="2022-10" db="EMBL/GenBank/DDBJ databases">
        <title>Tapping the CABI collections for fungal endophytes: first genome assemblies for Collariella, Neodidymelliopsis, Ascochyta clinopodiicola, Didymella pomorum, Didymosphaeria variabile, Neocosmospora piperis and Neocucurbitaria cava.</title>
        <authorList>
            <person name="Hill R."/>
        </authorList>
    </citation>
    <scope>NUCLEOTIDE SEQUENCE</scope>
    <source>
        <strain evidence="9">IMI 356814</strain>
    </source>
</reference>
<comment type="caution">
    <text evidence="9">The sequence shown here is derived from an EMBL/GenBank/DDBJ whole genome shotgun (WGS) entry which is preliminary data.</text>
</comment>
<dbReference type="GO" id="GO:0034506">
    <property type="term" value="C:chromosome, centromeric core domain"/>
    <property type="evidence" value="ECO:0007669"/>
    <property type="project" value="TreeGrafter"/>
</dbReference>
<evidence type="ECO:0000313" key="9">
    <source>
        <dbReference type="EMBL" id="KAJ4365209.1"/>
    </source>
</evidence>
<dbReference type="GO" id="GO:0071765">
    <property type="term" value="P:nuclear inner membrane organization"/>
    <property type="evidence" value="ECO:0007669"/>
    <property type="project" value="InterPro"/>
</dbReference>
<dbReference type="GO" id="GO:0044732">
    <property type="term" value="C:mitotic spindle pole body"/>
    <property type="evidence" value="ECO:0007669"/>
    <property type="project" value="TreeGrafter"/>
</dbReference>
<gene>
    <name evidence="9" type="ORF">N0V83_008827</name>
</gene>
<feature type="domain" description="Ima1 N-terminal" evidence="8">
    <location>
        <begin position="3"/>
        <end position="65"/>
    </location>
</feature>
<organism evidence="9 10">
    <name type="scientific">Neocucurbitaria cava</name>
    <dbReference type="NCBI Taxonomy" id="798079"/>
    <lineage>
        <taxon>Eukaryota</taxon>
        <taxon>Fungi</taxon>
        <taxon>Dikarya</taxon>
        <taxon>Ascomycota</taxon>
        <taxon>Pezizomycotina</taxon>
        <taxon>Dothideomycetes</taxon>
        <taxon>Pleosporomycetidae</taxon>
        <taxon>Pleosporales</taxon>
        <taxon>Pleosporineae</taxon>
        <taxon>Cucurbitariaceae</taxon>
        <taxon>Neocucurbitaria</taxon>
    </lineage>
</organism>
<dbReference type="GO" id="GO:0034992">
    <property type="term" value="C:microtubule organizing center attachment site"/>
    <property type="evidence" value="ECO:0007669"/>
    <property type="project" value="TreeGrafter"/>
</dbReference>
<dbReference type="Proteomes" id="UP001140560">
    <property type="component" value="Unassembled WGS sequence"/>
</dbReference>
<protein>
    <recommendedName>
        <fullName evidence="8">Ima1 N-terminal domain-containing protein</fullName>
    </recommendedName>
</protein>
<name>A0A9W9CJA7_9PLEO</name>
<accession>A0A9W9CJA7</accession>
<dbReference type="PANTHER" id="PTHR28538">
    <property type="entry name" value="INTEGRAL INNER NUCLEAR MEMBRANE PROTEIN IMA1"/>
    <property type="match status" value="1"/>
</dbReference>
<evidence type="ECO:0000259" key="8">
    <source>
        <dbReference type="Pfam" id="PF09779"/>
    </source>
</evidence>
<feature type="transmembrane region" description="Helical" evidence="7">
    <location>
        <begin position="167"/>
        <end position="185"/>
    </location>
</feature>
<keyword evidence="4 7" id="KW-0472">Membrane</keyword>
<feature type="compositionally biased region" description="Gly residues" evidence="6">
    <location>
        <begin position="453"/>
        <end position="465"/>
    </location>
</feature>
<feature type="compositionally biased region" description="Low complexity" evidence="6">
    <location>
        <begin position="372"/>
        <end position="390"/>
    </location>
</feature>
<evidence type="ECO:0000256" key="6">
    <source>
        <dbReference type="SAM" id="MobiDB-lite"/>
    </source>
</evidence>
<evidence type="ECO:0000256" key="1">
    <source>
        <dbReference type="ARBA" id="ARBA00004473"/>
    </source>
</evidence>
<evidence type="ECO:0000256" key="7">
    <source>
        <dbReference type="SAM" id="Phobius"/>
    </source>
</evidence>
<keyword evidence="3 7" id="KW-1133">Transmembrane helix</keyword>
<dbReference type="AlphaFoldDB" id="A0A9W9CJA7"/>
<dbReference type="InterPro" id="IPR042321">
    <property type="entry name" value="Ima1"/>
</dbReference>
<feature type="transmembrane region" description="Helical" evidence="7">
    <location>
        <begin position="206"/>
        <end position="224"/>
    </location>
</feature>
<evidence type="ECO:0000256" key="4">
    <source>
        <dbReference type="ARBA" id="ARBA00023136"/>
    </source>
</evidence>
<sequence length="513" mass="57779">MSAPADELFCATCQRNQTLLANLLAAYLPDEEDPEYEKYEAAYDDYKAEVEERYPQVCQNCLPRVQDQIRNAGYAAKADHLRRIMEKSEEKRRNVQTARQTWTLKVISLAKWTYIISISFGILWHAFGLLMTPDEGVWAEERFSWDICLNQAIFGRSVDKSCVLSPYIVKLLHYALLADLLTIWWNPKLKVKTSSLTGRMRGLKSLWSIRVVTLLLRFASIHYWRRAAIDDDTLKAFQNTHSVMLVVLLLSFALTWKTVRIVYNTPTSLRRPLDDTLPSAPNSAEKATRASYQPAHPQSNTFDNMAQAFTSSFQDTSALPPSPTLTEASYTTYATDATTPYASRRSTIIDDSSMDWTPTKRRFADHTPTIIPSPWSQQPSVTQQPSSPSPQRRPHSPHSLFSKPDPNPFRHKVPAAPKAPLQAHANPWKPGVWDPPLKDTTPNFFKEEKKARGSGGGNGNGGVGEVKGLDGFGVPKNVKRDAELFASPKLKYDNYGTMKDTGLEDTFNGLFSK</sequence>